<dbReference type="AlphaFoldDB" id="A0A0F4YR10"/>
<evidence type="ECO:0000256" key="1">
    <source>
        <dbReference type="PROSITE-ProRule" id="PRU00235"/>
    </source>
</evidence>
<dbReference type="SUPFAM" id="SSF50985">
    <property type="entry name" value="RCC1/BLIP-II"/>
    <property type="match status" value="1"/>
</dbReference>
<comment type="caution">
    <text evidence="3">The sequence shown here is derived from an EMBL/GenBank/DDBJ whole genome shotgun (WGS) entry which is preliminary data.</text>
</comment>
<evidence type="ECO:0000313" key="4">
    <source>
        <dbReference type="Proteomes" id="UP000053958"/>
    </source>
</evidence>
<accession>A0A0F4YR10</accession>
<dbReference type="EMBL" id="LASV01000275">
    <property type="protein sequence ID" value="KKA20276.1"/>
    <property type="molecule type" value="Genomic_DNA"/>
</dbReference>
<feature type="compositionally biased region" description="Polar residues" evidence="2">
    <location>
        <begin position="34"/>
        <end position="47"/>
    </location>
</feature>
<dbReference type="FunFam" id="2.130.10.30:FF:000027">
    <property type="entry name" value="Protein FMP25, mitochondrial"/>
    <property type="match status" value="1"/>
</dbReference>
<protein>
    <submittedName>
        <fullName evidence="3">Mitochondrial protein Fmp25</fullName>
    </submittedName>
</protein>
<dbReference type="Pfam" id="PF13540">
    <property type="entry name" value="RCC1_2"/>
    <property type="match status" value="1"/>
</dbReference>
<dbReference type="InterPro" id="IPR000408">
    <property type="entry name" value="Reg_chr_condens"/>
</dbReference>
<dbReference type="Proteomes" id="UP000053958">
    <property type="component" value="Unassembled WGS sequence"/>
</dbReference>
<dbReference type="GeneID" id="25318037"/>
<evidence type="ECO:0000256" key="2">
    <source>
        <dbReference type="SAM" id="MobiDB-lite"/>
    </source>
</evidence>
<dbReference type="RefSeq" id="XP_013326888.1">
    <property type="nucleotide sequence ID" value="XM_013471434.1"/>
</dbReference>
<name>A0A0F4YR10_RASE3</name>
<feature type="region of interest" description="Disordered" evidence="2">
    <location>
        <begin position="27"/>
        <end position="47"/>
    </location>
</feature>
<gene>
    <name evidence="3" type="ORF">T310_5697</name>
</gene>
<dbReference type="GO" id="GO:0034551">
    <property type="term" value="P:mitochondrial respiratory chain complex III assembly"/>
    <property type="evidence" value="ECO:0007669"/>
    <property type="project" value="TreeGrafter"/>
</dbReference>
<dbReference type="PANTHER" id="PTHR47563">
    <property type="entry name" value="PROTEIN FMP25, MITOCHONDRIAL"/>
    <property type="match status" value="1"/>
</dbReference>
<reference evidence="3 4" key="1">
    <citation type="submission" date="2015-04" db="EMBL/GenBank/DDBJ databases">
        <authorList>
            <person name="Heijne W.H."/>
            <person name="Fedorova N.D."/>
            <person name="Nierman W.C."/>
            <person name="Vollebregt A.W."/>
            <person name="Zhao Z."/>
            <person name="Wu L."/>
            <person name="Kumar M."/>
            <person name="Stam H."/>
            <person name="van den Berg M.A."/>
            <person name="Pel H.J."/>
        </authorList>
    </citation>
    <scope>NUCLEOTIDE SEQUENCE [LARGE SCALE GENOMIC DNA]</scope>
    <source>
        <strain evidence="3 4">CBS 393.64</strain>
    </source>
</reference>
<feature type="region of interest" description="Disordered" evidence="2">
    <location>
        <begin position="529"/>
        <end position="548"/>
    </location>
</feature>
<dbReference type="GO" id="GO:0005743">
    <property type="term" value="C:mitochondrial inner membrane"/>
    <property type="evidence" value="ECO:0007669"/>
    <property type="project" value="TreeGrafter"/>
</dbReference>
<dbReference type="InterPro" id="IPR053245">
    <property type="entry name" value="MitoProcess-Associated"/>
</dbReference>
<dbReference type="OrthoDB" id="10256179at2759"/>
<evidence type="ECO:0000313" key="3">
    <source>
        <dbReference type="EMBL" id="KKA20276.1"/>
    </source>
</evidence>
<dbReference type="Gene3D" id="2.130.10.30">
    <property type="entry name" value="Regulator of chromosome condensation 1/beta-lactamase-inhibitor protein II"/>
    <property type="match status" value="1"/>
</dbReference>
<feature type="repeat" description="RCC1" evidence="1">
    <location>
        <begin position="346"/>
        <end position="407"/>
    </location>
</feature>
<proteinExistence type="predicted"/>
<keyword evidence="4" id="KW-1185">Reference proteome</keyword>
<sequence length="590" mass="64710">MFLTRTRQQTASVVGFASRVTRPQLRARHPRRYYSQNPQQDAGNASSSSRWIGPALILVGTFTAASAVYAYRERKTDRVPVVEPPTDITFEQSRTNSALSEEENRELLSYQHVQVKKALDNPGVYAWGSNSHRVVDPDSNEPVVKTPQRIRYFDGMLLRDLKLDETSGAAITENGDLIQWGKGYSETEFKPTKTLTGKDLVSISMSRDRIIALSSGGNVYSLPISKSYQESGPKPRESSWLPFWSSRSRLSYRLLTPQLGLGEKVTSISGGLEHVLLLTNAGRVFSAAAATEHYPSKGQLGIPGLTWTTRPHGPVDSCHEIKLPRGSKIVQTASGDFHSLLLDKDGRIFVFGDNSFGQLGLDFDPASPFNDTPTLLPLQRLYSGKNWLAKVTGIAAGGATSFVTVDAQRVNTSEDQPSAAQNLGPLTADTWAFGKGIYGTLGTGRWTHIQDSPTKVKALSGLCEYDEKTKKVKPIRLNQISVGSTHAAAVLGNNTHLTASEKTSLTDTNWAKDALWWGGNEFFQVGTGKRNNTPTPTHISAPADIGKTSDDRETRFQIIPRYQGRVGNRKVTMEQRITCGRHVSAVFSAV</sequence>
<dbReference type="PANTHER" id="PTHR47563:SF1">
    <property type="entry name" value="PROTEIN FMP25, MITOCHONDRIAL"/>
    <property type="match status" value="1"/>
</dbReference>
<dbReference type="PROSITE" id="PS50012">
    <property type="entry name" value="RCC1_3"/>
    <property type="match status" value="2"/>
</dbReference>
<feature type="compositionally biased region" description="Polar residues" evidence="2">
    <location>
        <begin position="529"/>
        <end position="538"/>
    </location>
</feature>
<organism evidence="3 4">
    <name type="scientific">Rasamsonia emersonii (strain ATCC 16479 / CBS 393.64 / IMI 116815)</name>
    <dbReference type="NCBI Taxonomy" id="1408163"/>
    <lineage>
        <taxon>Eukaryota</taxon>
        <taxon>Fungi</taxon>
        <taxon>Dikarya</taxon>
        <taxon>Ascomycota</taxon>
        <taxon>Pezizomycotina</taxon>
        <taxon>Eurotiomycetes</taxon>
        <taxon>Eurotiomycetidae</taxon>
        <taxon>Eurotiales</taxon>
        <taxon>Trichocomaceae</taxon>
        <taxon>Rasamsonia</taxon>
    </lineage>
</organism>
<dbReference type="STRING" id="1408163.A0A0F4YR10"/>
<feature type="repeat" description="RCC1" evidence="1">
    <location>
        <begin position="428"/>
        <end position="493"/>
    </location>
</feature>
<dbReference type="InterPro" id="IPR009091">
    <property type="entry name" value="RCC1/BLIP-II"/>
</dbReference>